<dbReference type="AlphaFoldDB" id="A0AAD9AA85"/>
<comment type="caution">
    <text evidence="1">The sequence shown here is derived from an EMBL/GenBank/DDBJ whole genome shotgun (WGS) entry which is preliminary data.</text>
</comment>
<keyword evidence="2" id="KW-1185">Reference proteome</keyword>
<name>A0AAD9AA85_9PEZI</name>
<accession>A0AAD9AA85</accession>
<organism evidence="1 2">
    <name type="scientific">Colletotrichum chrysophilum</name>
    <dbReference type="NCBI Taxonomy" id="1836956"/>
    <lineage>
        <taxon>Eukaryota</taxon>
        <taxon>Fungi</taxon>
        <taxon>Dikarya</taxon>
        <taxon>Ascomycota</taxon>
        <taxon>Pezizomycotina</taxon>
        <taxon>Sordariomycetes</taxon>
        <taxon>Hypocreomycetidae</taxon>
        <taxon>Glomerellales</taxon>
        <taxon>Glomerellaceae</taxon>
        <taxon>Colletotrichum</taxon>
        <taxon>Colletotrichum gloeosporioides species complex</taxon>
    </lineage>
</organism>
<protein>
    <submittedName>
        <fullName evidence="1">Uncharacterized protein</fullName>
    </submittedName>
</protein>
<sequence>MWPVVLLSSAVGHFPRNHGRLAKRRPVPASSPVMELRDILARSVAGARSGYVPAADSEPRGYPLTEPFLRTLHLADEGFALPTRDHTLSDVVGSARESSSKDGSRDSTEIAAFFRSPPKVRCELTDVLEVCRQGSRTVVRLYPLLGGLELTEAGDPRLGLYRERALLAGLRDRSSPTVNGVVKGTPQTTWGPTLLEAAKLEEWKRKSSTVSPIGSSKRKP</sequence>
<proteinExistence type="predicted"/>
<evidence type="ECO:0000313" key="1">
    <source>
        <dbReference type="EMBL" id="KAK1844104.1"/>
    </source>
</evidence>
<gene>
    <name evidence="1" type="ORF">CCHR01_13253</name>
</gene>
<evidence type="ECO:0000313" key="2">
    <source>
        <dbReference type="Proteomes" id="UP001243330"/>
    </source>
</evidence>
<reference evidence="1" key="1">
    <citation type="submission" date="2023-01" db="EMBL/GenBank/DDBJ databases">
        <title>Colletotrichum chrysophilum M932 genome sequence.</title>
        <authorList>
            <person name="Baroncelli R."/>
        </authorList>
    </citation>
    <scope>NUCLEOTIDE SEQUENCE</scope>
    <source>
        <strain evidence="1">M932</strain>
    </source>
</reference>
<dbReference type="EMBL" id="JAQOWY010000325">
    <property type="protein sequence ID" value="KAK1844104.1"/>
    <property type="molecule type" value="Genomic_DNA"/>
</dbReference>
<dbReference type="Proteomes" id="UP001243330">
    <property type="component" value="Unassembled WGS sequence"/>
</dbReference>